<reference evidence="6" key="1">
    <citation type="submission" date="2018-04" db="EMBL/GenBank/DDBJ databases">
        <authorList>
            <person name="Cornet L."/>
        </authorList>
    </citation>
    <scope>NUCLEOTIDE SEQUENCE [LARGE SCALE GENOMIC DNA]</scope>
</reference>
<dbReference type="InterPro" id="IPR011129">
    <property type="entry name" value="CSD"/>
</dbReference>
<dbReference type="EMBL" id="QBMC01000020">
    <property type="protein sequence ID" value="PZO21288.1"/>
    <property type="molecule type" value="Genomic_DNA"/>
</dbReference>
<dbReference type="InterPro" id="IPR002059">
    <property type="entry name" value="CSP_DNA-bd"/>
</dbReference>
<dbReference type="GO" id="GO:0043488">
    <property type="term" value="P:regulation of mRNA stability"/>
    <property type="evidence" value="ECO:0007669"/>
    <property type="project" value="TreeGrafter"/>
</dbReference>
<dbReference type="Gene3D" id="2.40.50.140">
    <property type="entry name" value="Nucleic acid-binding proteins"/>
    <property type="match status" value="1"/>
</dbReference>
<dbReference type="PROSITE" id="PS51857">
    <property type="entry name" value="CSD_2"/>
    <property type="match status" value="1"/>
</dbReference>
<protein>
    <recommendedName>
        <fullName evidence="4">CSD domain-containing protein</fullName>
    </recommendedName>
</protein>
<dbReference type="PANTHER" id="PTHR12962">
    <property type="entry name" value="CALCIUM-REGULATED HEAT STABLE PROTEIN CRHSP-24-RELATED"/>
    <property type="match status" value="1"/>
</dbReference>
<dbReference type="PANTHER" id="PTHR12962:SF1">
    <property type="entry name" value="COLD SHOCK DOMAIN-CONTAINING PROTEIN CG9705"/>
    <property type="match status" value="1"/>
</dbReference>
<gene>
    <name evidence="5" type="ORF">DCF25_04920</name>
</gene>
<proteinExistence type="predicted"/>
<name>A0A2W4WPN7_9CYAN</name>
<dbReference type="Proteomes" id="UP000249354">
    <property type="component" value="Unassembled WGS sequence"/>
</dbReference>
<dbReference type="SUPFAM" id="SSF50249">
    <property type="entry name" value="Nucleic acid-binding proteins"/>
    <property type="match status" value="1"/>
</dbReference>
<keyword evidence="1" id="KW-0597">Phosphoprotein</keyword>
<sequence>MNPTLKRGQLTIWKDERGFGFIQPADGGQDVFLHISVLKTSTRRPQVGDTIYYRAITKGKKVRACEAFISGARDSGAKEQTASPSRHNPRKKDAKFLVIAQPG</sequence>
<dbReference type="InterPro" id="IPR052069">
    <property type="entry name" value="Ca-reg_mRNA-binding_domain"/>
</dbReference>
<accession>A0A2W4WPN7</accession>
<comment type="subcellular location">
    <subcellularLocation>
        <location evidence="2">Cytoplasm</location>
    </subcellularLocation>
</comment>
<dbReference type="AlphaFoldDB" id="A0A2W4WPN7"/>
<dbReference type="SMART" id="SM00357">
    <property type="entry name" value="CSP"/>
    <property type="match status" value="1"/>
</dbReference>
<evidence type="ECO:0000256" key="3">
    <source>
        <dbReference type="SAM" id="MobiDB-lite"/>
    </source>
</evidence>
<organism evidence="5 6">
    <name type="scientific">Leptolyngbya foveolarum</name>
    <dbReference type="NCBI Taxonomy" id="47253"/>
    <lineage>
        <taxon>Bacteria</taxon>
        <taxon>Bacillati</taxon>
        <taxon>Cyanobacteriota</taxon>
        <taxon>Cyanophyceae</taxon>
        <taxon>Leptolyngbyales</taxon>
        <taxon>Leptolyngbyaceae</taxon>
        <taxon>Leptolyngbya group</taxon>
        <taxon>Leptolyngbya</taxon>
    </lineage>
</organism>
<dbReference type="InterPro" id="IPR019844">
    <property type="entry name" value="CSD_CS"/>
</dbReference>
<dbReference type="Pfam" id="PF00313">
    <property type="entry name" value="CSD"/>
    <property type="match status" value="1"/>
</dbReference>
<dbReference type="PROSITE" id="PS00352">
    <property type="entry name" value="CSD_1"/>
    <property type="match status" value="1"/>
</dbReference>
<reference evidence="5 6" key="2">
    <citation type="submission" date="2018-06" db="EMBL/GenBank/DDBJ databases">
        <title>Metagenomic assembly of (sub)arctic Cyanobacteria and their associated microbiome from non-axenic cultures.</title>
        <authorList>
            <person name="Baurain D."/>
        </authorList>
    </citation>
    <scope>NUCLEOTIDE SEQUENCE [LARGE SCALE GENOMIC DNA]</scope>
    <source>
        <strain evidence="5">ULC129bin1</strain>
    </source>
</reference>
<dbReference type="InterPro" id="IPR012340">
    <property type="entry name" value="NA-bd_OB-fold"/>
</dbReference>
<dbReference type="GO" id="GO:0005737">
    <property type="term" value="C:cytoplasm"/>
    <property type="evidence" value="ECO:0007669"/>
    <property type="project" value="UniProtKB-SubCell"/>
</dbReference>
<evidence type="ECO:0000313" key="5">
    <source>
        <dbReference type="EMBL" id="PZO21288.1"/>
    </source>
</evidence>
<feature type="region of interest" description="Disordered" evidence="3">
    <location>
        <begin position="73"/>
        <end position="95"/>
    </location>
</feature>
<evidence type="ECO:0000256" key="1">
    <source>
        <dbReference type="ARBA" id="ARBA00022553"/>
    </source>
</evidence>
<comment type="caution">
    <text evidence="5">The sequence shown here is derived from an EMBL/GenBank/DDBJ whole genome shotgun (WGS) entry which is preliminary data.</text>
</comment>
<evidence type="ECO:0000256" key="2">
    <source>
        <dbReference type="RuleBase" id="RU000408"/>
    </source>
</evidence>
<feature type="domain" description="CSD" evidence="4">
    <location>
        <begin position="5"/>
        <end position="69"/>
    </location>
</feature>
<evidence type="ECO:0000259" key="4">
    <source>
        <dbReference type="PROSITE" id="PS51857"/>
    </source>
</evidence>
<evidence type="ECO:0000313" key="6">
    <source>
        <dbReference type="Proteomes" id="UP000249354"/>
    </source>
</evidence>
<dbReference type="CDD" id="cd04458">
    <property type="entry name" value="CSP_CDS"/>
    <property type="match status" value="1"/>
</dbReference>
<dbReference type="GO" id="GO:0003730">
    <property type="term" value="F:mRNA 3'-UTR binding"/>
    <property type="evidence" value="ECO:0007669"/>
    <property type="project" value="TreeGrafter"/>
</dbReference>